<dbReference type="AlphaFoldDB" id="A0A8K1HZE3"/>
<evidence type="ECO:0000256" key="4">
    <source>
        <dbReference type="ARBA" id="ARBA00023242"/>
    </source>
</evidence>
<evidence type="ECO:0000256" key="1">
    <source>
        <dbReference type="ARBA" id="ARBA00023015"/>
    </source>
</evidence>
<evidence type="ECO:0000256" key="5">
    <source>
        <dbReference type="SAM" id="MobiDB-lite"/>
    </source>
</evidence>
<keyword evidence="2" id="KW-0238">DNA-binding</keyword>
<protein>
    <submittedName>
        <fullName evidence="7">NAC transcription factor 53</fullName>
    </submittedName>
</protein>
<organism evidence="7">
    <name type="scientific">Litchi chinensis</name>
    <name type="common">Lychee</name>
    <dbReference type="NCBI Taxonomy" id="151069"/>
    <lineage>
        <taxon>Eukaryota</taxon>
        <taxon>Viridiplantae</taxon>
        <taxon>Streptophyta</taxon>
        <taxon>Embryophyta</taxon>
        <taxon>Tracheophyta</taxon>
        <taxon>Spermatophyta</taxon>
        <taxon>Magnoliopsida</taxon>
        <taxon>eudicotyledons</taxon>
        <taxon>Gunneridae</taxon>
        <taxon>Pentapetalae</taxon>
        <taxon>rosids</taxon>
        <taxon>malvids</taxon>
        <taxon>Sapindales</taxon>
        <taxon>Sapindaceae</taxon>
        <taxon>Litchi</taxon>
    </lineage>
</organism>
<evidence type="ECO:0000256" key="2">
    <source>
        <dbReference type="ARBA" id="ARBA00023125"/>
    </source>
</evidence>
<feature type="compositionally biased region" description="Polar residues" evidence="5">
    <location>
        <begin position="370"/>
        <end position="380"/>
    </location>
</feature>
<sequence>MEDQQQEDKPRSKELDAGLYASSSLVSGNVNGGDDDQLEVCGEVGFKYPPGYRFDPYDHELVVFYLKPKVLDMYVPPNVIHEVELYRFSPDQLAASFKPHDGKIWYFFTPRDRRYKNGERPNRTAEGGYWKATGADKAVMFHDAKLDNWVLCRIYRKADKPNRGRSRSTRARGDSEDEVEAEHEDTHAHNISAESNVVVEETDIPPSSGDINGFSNLQATGMPPFYPYDSATCRIPDDMRYSESPQSKCRDNEMWAEDDNSGHFLAPLANVIPPYCYGNCSHQATRMQYFNTYDNVASWQNVHGRKYSQNRQSQSVVPQSRFHPYMQNSTPMQHMAPVDPNTRYQNAAFEKYAYQNSVYQYAFAAKAMPGSSTSASQSSENHVKVEPSSSQPARQSAVSQMNNEHFTSWSSDESCLHERYFNSGDY</sequence>
<evidence type="ECO:0000256" key="3">
    <source>
        <dbReference type="ARBA" id="ARBA00023163"/>
    </source>
</evidence>
<feature type="region of interest" description="Disordered" evidence="5">
    <location>
        <begin position="370"/>
        <end position="409"/>
    </location>
</feature>
<accession>A0A8K1HZE3</accession>
<dbReference type="PROSITE" id="PS51005">
    <property type="entry name" value="NAC"/>
    <property type="match status" value="1"/>
</dbReference>
<dbReference type="Gene3D" id="2.170.150.80">
    <property type="entry name" value="NAC domain"/>
    <property type="match status" value="1"/>
</dbReference>
<name>A0A8K1HZE3_LITCN</name>
<dbReference type="GO" id="GO:0006355">
    <property type="term" value="P:regulation of DNA-templated transcription"/>
    <property type="evidence" value="ECO:0007669"/>
    <property type="project" value="InterPro"/>
</dbReference>
<proteinExistence type="evidence at transcript level"/>
<keyword evidence="1" id="KW-0805">Transcription regulation</keyword>
<dbReference type="InterPro" id="IPR003441">
    <property type="entry name" value="NAC-dom"/>
</dbReference>
<feature type="domain" description="NAC" evidence="6">
    <location>
        <begin position="48"/>
        <end position="205"/>
    </location>
</feature>
<keyword evidence="4" id="KW-0539">Nucleus</keyword>
<keyword evidence="3" id="KW-0804">Transcription</keyword>
<reference evidence="7" key="1">
    <citation type="submission" date="2020-03" db="EMBL/GenBank/DDBJ databases">
        <title>LcNAC40-LcVPE regulatory module contributes to fruit abscission by promoting autolytic programmed cell death in litchi.</title>
        <authorList>
            <person name="Li C."/>
            <person name="Ning X."/>
            <person name="Zhao M."/>
            <person name="Wen Z."/>
            <person name="Kou L."/>
            <person name="Ma X."/>
            <person name="Peng M."/>
            <person name="Yang Y."/>
            <person name="Wu H."/>
            <person name="Li J."/>
        </authorList>
    </citation>
    <scope>NUCLEOTIDE SEQUENCE</scope>
</reference>
<dbReference type="GO" id="GO:0003677">
    <property type="term" value="F:DNA binding"/>
    <property type="evidence" value="ECO:0007669"/>
    <property type="project" value="UniProtKB-KW"/>
</dbReference>
<dbReference type="InterPro" id="IPR036093">
    <property type="entry name" value="NAC_dom_sf"/>
</dbReference>
<evidence type="ECO:0000313" key="7">
    <source>
        <dbReference type="EMBL" id="UBT01657.1"/>
    </source>
</evidence>
<dbReference type="Pfam" id="PF02365">
    <property type="entry name" value="NAM"/>
    <property type="match status" value="1"/>
</dbReference>
<dbReference type="PANTHER" id="PTHR31719">
    <property type="entry name" value="NAC TRANSCRIPTION FACTOR 56"/>
    <property type="match status" value="1"/>
</dbReference>
<dbReference type="SUPFAM" id="SSF101941">
    <property type="entry name" value="NAC domain"/>
    <property type="match status" value="1"/>
</dbReference>
<feature type="compositionally biased region" description="Polar residues" evidence="5">
    <location>
        <begin position="387"/>
        <end position="409"/>
    </location>
</feature>
<dbReference type="EMBL" id="MT275541">
    <property type="protein sequence ID" value="UBT01657.1"/>
    <property type="molecule type" value="mRNA"/>
</dbReference>
<evidence type="ECO:0000259" key="6">
    <source>
        <dbReference type="PROSITE" id="PS51005"/>
    </source>
</evidence>
<dbReference type="PANTHER" id="PTHR31719:SF179">
    <property type="entry name" value="OS08G0148400 PROTEIN"/>
    <property type="match status" value="1"/>
</dbReference>
<feature type="region of interest" description="Disordered" evidence="5">
    <location>
        <begin position="161"/>
        <end position="193"/>
    </location>
</feature>